<organism evidence="3 4">
    <name type="scientific">Schizopora paradoxa</name>
    <dbReference type="NCBI Taxonomy" id="27342"/>
    <lineage>
        <taxon>Eukaryota</taxon>
        <taxon>Fungi</taxon>
        <taxon>Dikarya</taxon>
        <taxon>Basidiomycota</taxon>
        <taxon>Agaricomycotina</taxon>
        <taxon>Agaricomycetes</taxon>
        <taxon>Hymenochaetales</taxon>
        <taxon>Schizoporaceae</taxon>
        <taxon>Schizopora</taxon>
    </lineage>
</organism>
<keyword evidence="4" id="KW-1185">Reference proteome</keyword>
<proteinExistence type="predicted"/>
<dbReference type="STRING" id="27342.A0A0H2SSS0"/>
<name>A0A0H2SSS0_9AGAM</name>
<gene>
    <name evidence="3" type="ORF">SCHPADRAFT_32706</name>
</gene>
<dbReference type="PANTHER" id="PTHR33840:SF2">
    <property type="entry name" value="TLE1 PHOSPHOLIPASE DOMAIN-CONTAINING PROTEIN"/>
    <property type="match status" value="1"/>
</dbReference>
<dbReference type="OrthoDB" id="3162439at2759"/>
<feature type="region of interest" description="Disordered" evidence="1">
    <location>
        <begin position="1"/>
        <end position="45"/>
    </location>
</feature>
<feature type="compositionally biased region" description="Polar residues" evidence="1">
    <location>
        <begin position="16"/>
        <end position="32"/>
    </location>
</feature>
<evidence type="ECO:0000313" key="3">
    <source>
        <dbReference type="EMBL" id="KLO20166.1"/>
    </source>
</evidence>
<protein>
    <recommendedName>
        <fullName evidence="2">T6SS Phospholipase effector Tle1-like catalytic domain-containing protein</fullName>
    </recommendedName>
</protein>
<dbReference type="Proteomes" id="UP000053477">
    <property type="component" value="Unassembled WGS sequence"/>
</dbReference>
<dbReference type="Pfam" id="PF09994">
    <property type="entry name" value="T6SS_Tle1-like_cat"/>
    <property type="match status" value="1"/>
</dbReference>
<evidence type="ECO:0000256" key="1">
    <source>
        <dbReference type="SAM" id="MobiDB-lite"/>
    </source>
</evidence>
<dbReference type="InParanoid" id="A0A0H2SSS0"/>
<feature type="domain" description="T6SS Phospholipase effector Tle1-like catalytic" evidence="2">
    <location>
        <begin position="70"/>
        <end position="379"/>
    </location>
</feature>
<accession>A0A0H2SSS0</accession>
<dbReference type="EMBL" id="KQ085883">
    <property type="protein sequence ID" value="KLO20166.1"/>
    <property type="molecule type" value="Genomic_DNA"/>
</dbReference>
<reference evidence="3 4" key="1">
    <citation type="submission" date="2015-04" db="EMBL/GenBank/DDBJ databases">
        <title>Complete genome sequence of Schizopora paradoxa KUC8140, a cosmopolitan wood degrader in East Asia.</title>
        <authorList>
            <consortium name="DOE Joint Genome Institute"/>
            <person name="Min B."/>
            <person name="Park H."/>
            <person name="Jang Y."/>
            <person name="Kim J.-J."/>
            <person name="Kim K.H."/>
            <person name="Pangilinan J."/>
            <person name="Lipzen A."/>
            <person name="Riley R."/>
            <person name="Grigoriev I.V."/>
            <person name="Spatafora J.W."/>
            <person name="Choi I.-G."/>
        </authorList>
    </citation>
    <scope>NUCLEOTIDE SEQUENCE [LARGE SCALE GENOMIC DNA]</scope>
    <source>
        <strain evidence="3 4">KUC8140</strain>
    </source>
</reference>
<feature type="compositionally biased region" description="Basic and acidic residues" evidence="1">
    <location>
        <begin position="33"/>
        <end position="45"/>
    </location>
</feature>
<evidence type="ECO:0000313" key="4">
    <source>
        <dbReference type="Proteomes" id="UP000053477"/>
    </source>
</evidence>
<dbReference type="PANTHER" id="PTHR33840">
    <property type="match status" value="1"/>
</dbReference>
<dbReference type="InterPro" id="IPR018712">
    <property type="entry name" value="Tle1-like_cat"/>
</dbReference>
<evidence type="ECO:0000259" key="2">
    <source>
        <dbReference type="Pfam" id="PF09994"/>
    </source>
</evidence>
<dbReference type="AlphaFoldDB" id="A0A0H2SSS0"/>
<sequence>MATSFSSDKSGLPYSASPTSTVFHNKSGTESTAHGEEECQESKLKRELSLNTDYKGPVIPPSTKERRKQRTLILCFDGTGDQFDNDNSNVVQFFSLLKKGDSMQQLCYYQAGIGTYTIPQIATPLYSSLAKTWDMMLGSSLNHHVMGGYEFLMENFRNGDRICIFGFSRGAYTARALAGMIEKVGLLPAGNHQQVPFAYKMYMKDDPEGWEMSADFKRTFSINVQIEFVGVWDTVDSVGLVPRHIPFTKHNSCVKTFRHAMSLDEHRVKFKPNLFDKVVNVDTYRCDLAYTPFSTKTRNIIDKISHLLHGKKKCDNPEEHEDKYNRGVKLQDQYTDSSKQTNVLEVWFAGCHTDVGGGSVPNKTRHSLARIPLRWMIRECFETNCGIQFEAERLHSIGMDPRTLYPRVLQRPDPLPLSSIVLPHHAGHPDEGKKLKKKPMEIRVICGTCPDEEPERLTREESEGTIVDTATDKDHELGVFAQEEHEELHDALQPMFDQLQISKGWWILEMVPLIHRVQKRNGEHVKVLSINGGRSRHISSTLQKEVGINVHRSVKLRMQADAYMKKYTPRLKFEVEPNWIS</sequence>